<comment type="cofactor">
    <cofactor evidence="2">
        <name>Zn(2+)</name>
        <dbReference type="ChEBI" id="CHEBI:29105"/>
    </cofactor>
</comment>
<dbReference type="SUPFAM" id="SSF56300">
    <property type="entry name" value="Metallo-dependent phosphatases"/>
    <property type="match status" value="1"/>
</dbReference>
<keyword evidence="6" id="KW-0507">mRNA processing</keyword>
<comment type="subcellular location">
    <subcellularLocation>
        <location evidence="4">Nucleus</location>
    </subcellularLocation>
</comment>
<sequence length="905" mass="99124">MPSDNPNPEPEDTSTKAYLAEVTTPDTMRHCSRPLRLAFEGCGHGMLDDIYSAIKSKSEQRGWSDGVDLVIIGGDFQAVRNPADLTCLSVPQKYRRLGDFPAYYSGEKKAPYLTLFVGGNHEASNYMQELYYGGWVAPNIYYLGAANVVKFAGLRIAGLSGIFAAYDYARHHFERLPYNTNDQKSAYHVRQIDVRKLMQVQQQVDIVVSHDWPQGIEYHGNYEQLFRCKRDFRQDSESGKLGSPAARDLMNRLRPRLWLAAHLHVKFEALVEHREYNPLSAFVPHTAIAARQKVLAAESATQAEVNRNAWLEKVREAAEKAKEIESENAAGNVALPVQESHMDITPHAMATTEPQQTDIKTAEDGVSPTKAKEEEEAKTQAENAEKISAWNNFHSIVDEEDAARLKDTANDMEVEDDTNYQVTWKKIKTGVDGTSRVDAGVETFGVLRPGAPTVNANDAVEIEAKNPDEIDLDFSDVDEGDQKDGVKLNEASMEVTEGLTQDKADTTTTTAVNPDEIDIDLDADEEIDLKTNEPTAADAPETAAPLSTATTTANPDEIQVDLDTETPVAESTADTVHPDETVMESVQSATQPPSAPAPSSTIPAPTTDDHPSQVMRADGAIMATTIPAGITNTTTRFLSLDKIELARHRQFLDLMEVPLDESVAALTLSDENESGNGPSTPPEFKLEYDPEWLAITKALAPELVFGCEPDDPVPADKGDVGYQSQIASARAWVEENIVAKDKLAIPHNFAHTAAPITDFNDPEQTRIPVGMAVDLQPKEYTNPQTVAYCAMLEIENIFDMTEEEREARRARGPRPEQFYPRANKRNFNGPRGPGGGGGSMNYHQGNMRRGGGGGGGFGGGRGGRGGNRGQGRSGGGGRDWSAWYNSINQQQRQDGGAQGYPNQNY</sequence>
<name>A0A167V9V7_9EURO</name>
<feature type="compositionally biased region" description="Polar residues" evidence="13">
    <location>
        <begin position="883"/>
        <end position="893"/>
    </location>
</feature>
<evidence type="ECO:0000256" key="1">
    <source>
        <dbReference type="ARBA" id="ARBA00001936"/>
    </source>
</evidence>
<evidence type="ECO:0000259" key="14">
    <source>
        <dbReference type="SMART" id="SM01124"/>
    </source>
</evidence>
<comment type="similarity">
    <text evidence="5">Belongs to the lariat debranching enzyme family.</text>
</comment>
<comment type="cofactor">
    <cofactor evidence="3">
        <name>Fe(2+)</name>
        <dbReference type="ChEBI" id="CHEBI:29033"/>
    </cofactor>
</comment>
<dbReference type="InterPro" id="IPR041816">
    <property type="entry name" value="Dbr1_N"/>
</dbReference>
<dbReference type="InterPro" id="IPR004843">
    <property type="entry name" value="Calcineurin-like_PHP"/>
</dbReference>
<dbReference type="OrthoDB" id="407609at2759"/>
<evidence type="ECO:0000256" key="7">
    <source>
        <dbReference type="ARBA" id="ARBA00022723"/>
    </source>
</evidence>
<keyword evidence="8" id="KW-0378">Hydrolase</keyword>
<dbReference type="GO" id="GO:0000398">
    <property type="term" value="P:mRNA splicing, via spliceosome"/>
    <property type="evidence" value="ECO:0007669"/>
    <property type="project" value="TreeGrafter"/>
</dbReference>
<evidence type="ECO:0000256" key="10">
    <source>
        <dbReference type="ARBA" id="ARBA00023004"/>
    </source>
</evidence>
<keyword evidence="9" id="KW-0862">Zinc</keyword>
<evidence type="ECO:0000256" key="11">
    <source>
        <dbReference type="ARBA" id="ARBA00023211"/>
    </source>
</evidence>
<evidence type="ECO:0000256" key="8">
    <source>
        <dbReference type="ARBA" id="ARBA00022801"/>
    </source>
</evidence>
<dbReference type="EMBL" id="AZGZ01000036">
    <property type="protein sequence ID" value="KZZ87247.1"/>
    <property type="molecule type" value="Genomic_DNA"/>
</dbReference>
<dbReference type="Gene3D" id="3.60.21.10">
    <property type="match status" value="1"/>
</dbReference>
<dbReference type="Proteomes" id="UP000242877">
    <property type="component" value="Unassembled WGS sequence"/>
</dbReference>
<evidence type="ECO:0000256" key="5">
    <source>
        <dbReference type="ARBA" id="ARBA00006045"/>
    </source>
</evidence>
<dbReference type="Pfam" id="PF00149">
    <property type="entry name" value="Metallophos"/>
    <property type="match status" value="1"/>
</dbReference>
<dbReference type="CDD" id="cd00844">
    <property type="entry name" value="MPP_Dbr1_N"/>
    <property type="match status" value="1"/>
</dbReference>
<keyword evidence="16" id="KW-1185">Reference proteome</keyword>
<dbReference type="AlphaFoldDB" id="A0A167V9V7"/>
<dbReference type="InterPro" id="IPR029052">
    <property type="entry name" value="Metallo-depent_PP-like"/>
</dbReference>
<keyword evidence="10" id="KW-0408">Iron</keyword>
<evidence type="ECO:0000313" key="15">
    <source>
        <dbReference type="EMBL" id="KZZ87247.1"/>
    </source>
</evidence>
<feature type="region of interest" description="Disordered" evidence="13">
    <location>
        <begin position="352"/>
        <end position="376"/>
    </location>
</feature>
<evidence type="ECO:0000256" key="12">
    <source>
        <dbReference type="ARBA" id="ARBA00023242"/>
    </source>
</evidence>
<proteinExistence type="inferred from homology"/>
<dbReference type="GO" id="GO:0008419">
    <property type="term" value="F:RNA lariat debranching enzyme activity"/>
    <property type="evidence" value="ECO:0007669"/>
    <property type="project" value="UniProtKB-ARBA"/>
</dbReference>
<evidence type="ECO:0000256" key="6">
    <source>
        <dbReference type="ARBA" id="ARBA00022664"/>
    </source>
</evidence>
<dbReference type="PANTHER" id="PTHR12849">
    <property type="entry name" value="RNA LARIAT DEBRANCHING ENZYME"/>
    <property type="match status" value="1"/>
</dbReference>
<dbReference type="Pfam" id="PF05011">
    <property type="entry name" value="DBR1"/>
    <property type="match status" value="1"/>
</dbReference>
<reference evidence="15 16" key="1">
    <citation type="journal article" date="2016" name="Genome Biol. Evol.">
        <title>Divergent and convergent evolution of fungal pathogenicity.</title>
        <authorList>
            <person name="Shang Y."/>
            <person name="Xiao G."/>
            <person name="Zheng P."/>
            <person name="Cen K."/>
            <person name="Zhan S."/>
            <person name="Wang C."/>
        </authorList>
    </citation>
    <scope>NUCLEOTIDE SEQUENCE [LARGE SCALE GENOMIC DNA]</scope>
    <source>
        <strain evidence="15 16">ARSEF 7405</strain>
    </source>
</reference>
<feature type="compositionally biased region" description="Gly residues" evidence="13">
    <location>
        <begin position="848"/>
        <end position="878"/>
    </location>
</feature>
<keyword evidence="7" id="KW-0479">Metal-binding</keyword>
<comment type="cofactor">
    <cofactor evidence="1">
        <name>Mn(2+)</name>
        <dbReference type="ChEBI" id="CHEBI:29035"/>
    </cofactor>
</comment>
<evidence type="ECO:0000256" key="2">
    <source>
        <dbReference type="ARBA" id="ARBA00001947"/>
    </source>
</evidence>
<feature type="region of interest" description="Disordered" evidence="13">
    <location>
        <begin position="567"/>
        <end position="612"/>
    </location>
</feature>
<keyword evidence="11" id="KW-0464">Manganese</keyword>
<feature type="compositionally biased region" description="Low complexity" evidence="13">
    <location>
        <begin position="533"/>
        <end position="555"/>
    </location>
</feature>
<organism evidence="15 16">
    <name type="scientific">Ascosphaera apis ARSEF 7405</name>
    <dbReference type="NCBI Taxonomy" id="392613"/>
    <lineage>
        <taxon>Eukaryota</taxon>
        <taxon>Fungi</taxon>
        <taxon>Dikarya</taxon>
        <taxon>Ascomycota</taxon>
        <taxon>Pezizomycotina</taxon>
        <taxon>Eurotiomycetes</taxon>
        <taxon>Eurotiomycetidae</taxon>
        <taxon>Onygenales</taxon>
        <taxon>Ascosphaeraceae</taxon>
        <taxon>Ascosphaera</taxon>
    </lineage>
</organism>
<protein>
    <submittedName>
        <fullName evidence="15">RNA lariat debranching enzyme</fullName>
    </submittedName>
</protein>
<dbReference type="FunFam" id="3.60.21.10:FF:000035">
    <property type="entry name" value="Lariat debranching enzyme"/>
    <property type="match status" value="1"/>
</dbReference>
<evidence type="ECO:0000256" key="13">
    <source>
        <dbReference type="SAM" id="MobiDB-lite"/>
    </source>
</evidence>
<feature type="domain" description="Lariat debranching enzyme C-terminal" evidence="14">
    <location>
        <begin position="626"/>
        <end position="798"/>
    </location>
</feature>
<dbReference type="PANTHER" id="PTHR12849:SF0">
    <property type="entry name" value="LARIAT DEBRANCHING ENZYME"/>
    <property type="match status" value="1"/>
</dbReference>
<dbReference type="InterPro" id="IPR007708">
    <property type="entry name" value="DBR1_C"/>
</dbReference>
<evidence type="ECO:0000256" key="4">
    <source>
        <dbReference type="ARBA" id="ARBA00004123"/>
    </source>
</evidence>
<evidence type="ECO:0000256" key="9">
    <source>
        <dbReference type="ARBA" id="ARBA00022833"/>
    </source>
</evidence>
<dbReference type="SMART" id="SM01124">
    <property type="entry name" value="DBR1"/>
    <property type="match status" value="1"/>
</dbReference>
<feature type="compositionally biased region" description="Low complexity" evidence="13">
    <location>
        <begin position="588"/>
        <end position="606"/>
    </location>
</feature>
<feature type="region of interest" description="Disordered" evidence="13">
    <location>
        <begin position="531"/>
        <end position="555"/>
    </location>
</feature>
<comment type="caution">
    <text evidence="15">The sequence shown here is derived from an EMBL/GenBank/DDBJ whole genome shotgun (WGS) entry which is preliminary data.</text>
</comment>
<accession>A0A167V9V7</accession>
<gene>
    <name evidence="15" type="ORF">AAP_05771</name>
</gene>
<keyword evidence="12" id="KW-0539">Nucleus</keyword>
<evidence type="ECO:0000313" key="16">
    <source>
        <dbReference type="Proteomes" id="UP000242877"/>
    </source>
</evidence>
<dbReference type="GO" id="GO:0046872">
    <property type="term" value="F:metal ion binding"/>
    <property type="evidence" value="ECO:0007669"/>
    <property type="project" value="UniProtKB-KW"/>
</dbReference>
<evidence type="ECO:0000256" key="3">
    <source>
        <dbReference type="ARBA" id="ARBA00001954"/>
    </source>
</evidence>
<feature type="region of interest" description="Disordered" evidence="13">
    <location>
        <begin position="803"/>
        <end position="905"/>
    </location>
</feature>
<dbReference type="VEuPathDB" id="FungiDB:AAP_05771"/>
<dbReference type="GO" id="GO:0005634">
    <property type="term" value="C:nucleus"/>
    <property type="evidence" value="ECO:0007669"/>
    <property type="project" value="UniProtKB-SubCell"/>
</dbReference>